<keyword evidence="4 8" id="KW-0547">Nucleotide-binding</keyword>
<gene>
    <name evidence="10" type="ORF">PL11_006625</name>
</gene>
<keyword evidence="11" id="KW-1185">Reference proteome</keyword>
<dbReference type="RefSeq" id="WP_035168203.1">
    <property type="nucleotide sequence ID" value="NZ_CP018906.1"/>
</dbReference>
<comment type="function">
    <text evidence="8">ATP-binding (A) component of a common energy-coupling factor (ECF) ABC-transporter complex.</text>
</comment>
<dbReference type="CDD" id="cd03225">
    <property type="entry name" value="ABC_cobalt_CbiO_domain1"/>
    <property type="match status" value="1"/>
</dbReference>
<comment type="subcellular location">
    <subcellularLocation>
        <location evidence="1 8">Cell membrane</location>
        <topology evidence="1 8">Peripheral membrane protein</topology>
    </subcellularLocation>
</comment>
<keyword evidence="5 8" id="KW-0067">ATP-binding</keyword>
<evidence type="ECO:0000256" key="7">
    <source>
        <dbReference type="ARBA" id="ARBA00023136"/>
    </source>
</evidence>
<dbReference type="PANTHER" id="PTHR43553">
    <property type="entry name" value="HEAVY METAL TRANSPORTER"/>
    <property type="match status" value="1"/>
</dbReference>
<dbReference type="Pfam" id="PF00005">
    <property type="entry name" value="ABC_tran"/>
    <property type="match status" value="1"/>
</dbReference>
<dbReference type="GO" id="GO:0043190">
    <property type="term" value="C:ATP-binding cassette (ABC) transporter complex"/>
    <property type="evidence" value="ECO:0007669"/>
    <property type="project" value="TreeGrafter"/>
</dbReference>
<dbReference type="GO" id="GO:0042626">
    <property type="term" value="F:ATPase-coupled transmembrane transporter activity"/>
    <property type="evidence" value="ECO:0007669"/>
    <property type="project" value="TreeGrafter"/>
</dbReference>
<dbReference type="InterPro" id="IPR050095">
    <property type="entry name" value="ECF_ABC_transporter_ATP-bd"/>
</dbReference>
<evidence type="ECO:0000313" key="11">
    <source>
        <dbReference type="Proteomes" id="UP000030361"/>
    </source>
</evidence>
<reference evidence="10 11" key="1">
    <citation type="journal article" date="2015" name="Genome Announc.">
        <title>Genome Sequence of Lactobacillus curieae CCTCC M 2011381T, a Novel Producer of Gamma-aminobutyric Acid.</title>
        <authorList>
            <person name="Wang Y."/>
            <person name="Wang Y."/>
            <person name="Lang C."/>
            <person name="Wei D."/>
            <person name="Xu P."/>
            <person name="Xie J."/>
        </authorList>
    </citation>
    <scope>NUCLEOTIDE SEQUENCE [LARGE SCALE GENOMIC DNA]</scope>
    <source>
        <strain evidence="10 11">CCTCC M 2011381</strain>
    </source>
</reference>
<dbReference type="InterPro" id="IPR027417">
    <property type="entry name" value="P-loop_NTPase"/>
</dbReference>
<dbReference type="InterPro" id="IPR003593">
    <property type="entry name" value="AAA+_ATPase"/>
</dbReference>
<protein>
    <recommendedName>
        <fullName evidence="8">Energy-coupling factor transporter ATP-binding protein EcfA2</fullName>
        <ecNumber evidence="8">7.-.-.-</ecNumber>
    </recommendedName>
</protein>
<dbReference type="SUPFAM" id="SSF52540">
    <property type="entry name" value="P-loop containing nucleoside triphosphate hydrolases"/>
    <property type="match status" value="1"/>
</dbReference>
<dbReference type="GO" id="GO:0016887">
    <property type="term" value="F:ATP hydrolysis activity"/>
    <property type="evidence" value="ECO:0007669"/>
    <property type="project" value="InterPro"/>
</dbReference>
<dbReference type="InterPro" id="IPR015856">
    <property type="entry name" value="ABC_transpr_CbiO/EcfA_su"/>
</dbReference>
<dbReference type="Proteomes" id="UP000030361">
    <property type="component" value="Chromosome"/>
</dbReference>
<evidence type="ECO:0000256" key="8">
    <source>
        <dbReference type="RuleBase" id="RU365104"/>
    </source>
</evidence>
<comment type="subunit">
    <text evidence="8">Forms a stable energy-coupling factor (ECF) transporter complex composed of 2 membrane-embedded substrate-binding proteins (S component), 2 ATP-binding proteins (A component) and 2 transmembrane proteins (T component).</text>
</comment>
<dbReference type="AlphaFoldDB" id="A0A1S6QJ47"/>
<dbReference type="PROSITE" id="PS00211">
    <property type="entry name" value="ABC_TRANSPORTER_1"/>
    <property type="match status" value="1"/>
</dbReference>
<dbReference type="GO" id="GO:0005524">
    <property type="term" value="F:ATP binding"/>
    <property type="evidence" value="ECO:0007669"/>
    <property type="project" value="UniProtKB-UniRule"/>
</dbReference>
<evidence type="ECO:0000256" key="3">
    <source>
        <dbReference type="ARBA" id="ARBA00022475"/>
    </source>
</evidence>
<dbReference type="InterPro" id="IPR003439">
    <property type="entry name" value="ABC_transporter-like_ATP-bd"/>
</dbReference>
<organism evidence="10 11">
    <name type="scientific">Lentilactobacillus curieae</name>
    <dbReference type="NCBI Taxonomy" id="1138822"/>
    <lineage>
        <taxon>Bacteria</taxon>
        <taxon>Bacillati</taxon>
        <taxon>Bacillota</taxon>
        <taxon>Bacilli</taxon>
        <taxon>Lactobacillales</taxon>
        <taxon>Lactobacillaceae</taxon>
        <taxon>Lentilactobacillus</taxon>
    </lineage>
</organism>
<dbReference type="PROSITE" id="PS50893">
    <property type="entry name" value="ABC_TRANSPORTER_2"/>
    <property type="match status" value="1"/>
</dbReference>
<dbReference type="eggNOG" id="COG1122">
    <property type="taxonomic scope" value="Bacteria"/>
</dbReference>
<dbReference type="InterPro" id="IPR030946">
    <property type="entry name" value="EcfA2"/>
</dbReference>
<comment type="similarity">
    <text evidence="8">Belongs to the ABC transporter superfamily. Energy-coupling factor EcfA family.</text>
</comment>
<proteinExistence type="inferred from homology"/>
<evidence type="ECO:0000256" key="6">
    <source>
        <dbReference type="ARBA" id="ARBA00022967"/>
    </source>
</evidence>
<dbReference type="KEGG" id="lcu:PL11_006625"/>
<evidence type="ECO:0000256" key="1">
    <source>
        <dbReference type="ARBA" id="ARBA00004202"/>
    </source>
</evidence>
<dbReference type="InterPro" id="IPR017871">
    <property type="entry name" value="ABC_transporter-like_CS"/>
</dbReference>
<dbReference type="SMART" id="SM00382">
    <property type="entry name" value="AAA"/>
    <property type="match status" value="1"/>
</dbReference>
<dbReference type="Gene3D" id="3.40.50.300">
    <property type="entry name" value="P-loop containing nucleotide triphosphate hydrolases"/>
    <property type="match status" value="1"/>
</dbReference>
<evidence type="ECO:0000256" key="5">
    <source>
        <dbReference type="ARBA" id="ARBA00022840"/>
    </source>
</evidence>
<dbReference type="EC" id="7.-.-.-" evidence="8"/>
<evidence type="ECO:0000313" key="10">
    <source>
        <dbReference type="EMBL" id="AQW21626.1"/>
    </source>
</evidence>
<dbReference type="EMBL" id="CP018906">
    <property type="protein sequence ID" value="AQW21626.1"/>
    <property type="molecule type" value="Genomic_DNA"/>
</dbReference>
<dbReference type="NCBIfam" id="TIGR04521">
    <property type="entry name" value="ECF_ATPase_2"/>
    <property type="match status" value="1"/>
</dbReference>
<keyword evidence="7 8" id="KW-0472">Membrane</keyword>
<sequence>MDQEVTFTKVDHIYEPNSPLAKLALSDISLTIDRGSFTAIIGHTGSGKSTLVQHINALIKPTTGTITVAGFEITNETSNKNLKQLRENVGMVFQFPEKQLFDETVIKDVMFGPLNYGKTDDEARQAASSALNLVKIGEQYYEKSPFDLSGGQMRRVAIAGVLAMKPEILILDEPTAGLDPQGHQEIMELVQALNREQNVTIILVTHQMEDVVESANQVVVMESGKIVKDGTVREIFNNPQWLADKQLSLPKAADFASKLGLFGHNEELPLTVDELAKAIAGKLREDQTDE</sequence>
<dbReference type="OrthoDB" id="9784332at2"/>
<keyword evidence="6" id="KW-1278">Translocase</keyword>
<evidence type="ECO:0000256" key="4">
    <source>
        <dbReference type="ARBA" id="ARBA00022741"/>
    </source>
</evidence>
<accession>A0A1S6QJ47</accession>
<name>A0A1S6QJ47_9LACO</name>
<keyword evidence="2 8" id="KW-0813">Transport</keyword>
<dbReference type="PANTHER" id="PTHR43553:SF27">
    <property type="entry name" value="ENERGY-COUPLING FACTOR TRANSPORTER ATP-BINDING PROTEIN ECFA2"/>
    <property type="match status" value="1"/>
</dbReference>
<feature type="domain" description="ABC transporter" evidence="9">
    <location>
        <begin position="8"/>
        <end position="248"/>
    </location>
</feature>
<keyword evidence="3 8" id="KW-1003">Cell membrane</keyword>
<evidence type="ECO:0000256" key="2">
    <source>
        <dbReference type="ARBA" id="ARBA00022448"/>
    </source>
</evidence>
<evidence type="ECO:0000259" key="9">
    <source>
        <dbReference type="PROSITE" id="PS50893"/>
    </source>
</evidence>
<dbReference type="FunFam" id="3.40.50.300:FF:000224">
    <property type="entry name" value="Energy-coupling factor transporter ATP-binding protein EcfA"/>
    <property type="match status" value="1"/>
</dbReference>